<dbReference type="SUPFAM" id="SSF48264">
    <property type="entry name" value="Cytochrome P450"/>
    <property type="match status" value="1"/>
</dbReference>
<proteinExistence type="inferred from homology"/>
<organism evidence="6 7">
    <name type="scientific">Melanomma pulvis-pyrius CBS 109.77</name>
    <dbReference type="NCBI Taxonomy" id="1314802"/>
    <lineage>
        <taxon>Eukaryota</taxon>
        <taxon>Fungi</taxon>
        <taxon>Dikarya</taxon>
        <taxon>Ascomycota</taxon>
        <taxon>Pezizomycotina</taxon>
        <taxon>Dothideomycetes</taxon>
        <taxon>Pleosporomycetidae</taxon>
        <taxon>Pleosporales</taxon>
        <taxon>Melanommataceae</taxon>
        <taxon>Melanomma</taxon>
    </lineage>
</organism>
<reference evidence="6" key="1">
    <citation type="journal article" date="2020" name="Stud. Mycol.">
        <title>101 Dothideomycetes genomes: a test case for predicting lifestyles and emergence of pathogens.</title>
        <authorList>
            <person name="Haridas S."/>
            <person name="Albert R."/>
            <person name="Binder M."/>
            <person name="Bloem J."/>
            <person name="Labutti K."/>
            <person name="Salamov A."/>
            <person name="Andreopoulos B."/>
            <person name="Baker S."/>
            <person name="Barry K."/>
            <person name="Bills G."/>
            <person name="Bluhm B."/>
            <person name="Cannon C."/>
            <person name="Castanera R."/>
            <person name="Culley D."/>
            <person name="Daum C."/>
            <person name="Ezra D."/>
            <person name="Gonzalez J."/>
            <person name="Henrissat B."/>
            <person name="Kuo A."/>
            <person name="Liang C."/>
            <person name="Lipzen A."/>
            <person name="Lutzoni F."/>
            <person name="Magnuson J."/>
            <person name="Mondo S."/>
            <person name="Nolan M."/>
            <person name="Ohm R."/>
            <person name="Pangilinan J."/>
            <person name="Park H.-J."/>
            <person name="Ramirez L."/>
            <person name="Alfaro M."/>
            <person name="Sun H."/>
            <person name="Tritt A."/>
            <person name="Yoshinaga Y."/>
            <person name="Zwiers L.-H."/>
            <person name="Turgeon B."/>
            <person name="Goodwin S."/>
            <person name="Spatafora J."/>
            <person name="Crous P."/>
            <person name="Grigoriev I."/>
        </authorList>
    </citation>
    <scope>NUCLEOTIDE SEQUENCE</scope>
    <source>
        <strain evidence="6">CBS 109.77</strain>
    </source>
</reference>
<keyword evidence="5" id="KW-0349">Heme</keyword>
<protein>
    <submittedName>
        <fullName evidence="6">Cytochrome P450</fullName>
    </submittedName>
</protein>
<evidence type="ECO:0000313" key="6">
    <source>
        <dbReference type="EMBL" id="KAF2789782.1"/>
    </source>
</evidence>
<comment type="similarity">
    <text evidence="2">Belongs to the cytochrome P450 family.</text>
</comment>
<dbReference type="InterPro" id="IPR001128">
    <property type="entry name" value="Cyt_P450"/>
</dbReference>
<evidence type="ECO:0000256" key="4">
    <source>
        <dbReference type="ARBA" id="ARBA00023004"/>
    </source>
</evidence>
<dbReference type="CDD" id="cd11040">
    <property type="entry name" value="CYP7_CYP8-like"/>
    <property type="match status" value="1"/>
</dbReference>
<evidence type="ECO:0000256" key="3">
    <source>
        <dbReference type="ARBA" id="ARBA00022723"/>
    </source>
</evidence>
<keyword evidence="7" id="KW-1185">Reference proteome</keyword>
<feature type="binding site" description="axial binding residue" evidence="5">
    <location>
        <position position="443"/>
    </location>
    <ligand>
        <name>heme</name>
        <dbReference type="ChEBI" id="CHEBI:30413"/>
    </ligand>
    <ligandPart>
        <name>Fe</name>
        <dbReference type="ChEBI" id="CHEBI:18248"/>
    </ligandPart>
</feature>
<dbReference type="EMBL" id="MU002113">
    <property type="protein sequence ID" value="KAF2789782.1"/>
    <property type="molecule type" value="Genomic_DNA"/>
</dbReference>
<dbReference type="InterPro" id="IPR036396">
    <property type="entry name" value="Cyt_P450_sf"/>
</dbReference>
<dbReference type="PANTHER" id="PTHR47582:SF1">
    <property type="entry name" value="P450, PUTATIVE (EUROFUNG)-RELATED"/>
    <property type="match status" value="1"/>
</dbReference>
<evidence type="ECO:0000256" key="2">
    <source>
        <dbReference type="ARBA" id="ARBA00010617"/>
    </source>
</evidence>
<dbReference type="GO" id="GO:0020037">
    <property type="term" value="F:heme binding"/>
    <property type="evidence" value="ECO:0007669"/>
    <property type="project" value="InterPro"/>
</dbReference>
<dbReference type="OrthoDB" id="3366823at2759"/>
<dbReference type="AlphaFoldDB" id="A0A6A6X0B1"/>
<dbReference type="Pfam" id="PF00067">
    <property type="entry name" value="p450"/>
    <property type="match status" value="1"/>
</dbReference>
<comment type="cofactor">
    <cofactor evidence="1 5">
        <name>heme</name>
        <dbReference type="ChEBI" id="CHEBI:30413"/>
    </cofactor>
</comment>
<accession>A0A6A6X0B1</accession>
<dbReference type="PANTHER" id="PTHR47582">
    <property type="entry name" value="P450, PUTATIVE (EUROFUNG)-RELATED"/>
    <property type="match status" value="1"/>
</dbReference>
<dbReference type="GO" id="GO:0016705">
    <property type="term" value="F:oxidoreductase activity, acting on paired donors, with incorporation or reduction of molecular oxygen"/>
    <property type="evidence" value="ECO:0007669"/>
    <property type="project" value="InterPro"/>
</dbReference>
<dbReference type="GO" id="GO:0005506">
    <property type="term" value="F:iron ion binding"/>
    <property type="evidence" value="ECO:0007669"/>
    <property type="project" value="InterPro"/>
</dbReference>
<dbReference type="PRINTS" id="PR00465">
    <property type="entry name" value="EP450IV"/>
</dbReference>
<name>A0A6A6X0B1_9PLEO</name>
<dbReference type="InterPro" id="IPR002403">
    <property type="entry name" value="Cyt_P450_E_grp-IV"/>
</dbReference>
<keyword evidence="3 5" id="KW-0479">Metal-binding</keyword>
<gene>
    <name evidence="6" type="ORF">K505DRAFT_410137</name>
</gene>
<keyword evidence="4 5" id="KW-0408">Iron</keyword>
<evidence type="ECO:0000256" key="1">
    <source>
        <dbReference type="ARBA" id="ARBA00001971"/>
    </source>
</evidence>
<evidence type="ECO:0000313" key="7">
    <source>
        <dbReference type="Proteomes" id="UP000799757"/>
    </source>
</evidence>
<evidence type="ECO:0000256" key="5">
    <source>
        <dbReference type="PIRSR" id="PIRSR602403-1"/>
    </source>
</evidence>
<dbReference type="GO" id="GO:0004497">
    <property type="term" value="F:monooxygenase activity"/>
    <property type="evidence" value="ECO:0007669"/>
    <property type="project" value="InterPro"/>
</dbReference>
<dbReference type="InterPro" id="IPR053007">
    <property type="entry name" value="CYP450_monoxygenase_sec-met"/>
</dbReference>
<dbReference type="Gene3D" id="1.10.630.10">
    <property type="entry name" value="Cytochrome P450"/>
    <property type="match status" value="1"/>
</dbReference>
<sequence>MTITTGIAAALGVAIVVAALISSLFGTKYDPREPPVLKPFIPFFGHLIGMLREGPLYLKRIGAKCNHPIFTLPMLSGRTYVVKSAALASQVQRSSSTLDFDQLIVEMTPRMVGLNAETKRILQDKTAKEEGRIRLVTRAHDVIHPALFPQKMEAISTVQLKHFTDFVNAIPQGFETELYTFVTRELTAASMHTFYGPQNPFALHPHLIEEFWKWEKGIIPYMIGVFPSITARSAYKGLENCVRGFIEYLEAGREKDAYELIQNRKALHDAEGVSIPEQARLEMGLAFAFNSNASITTFWVLNNIFGRAALLAEIREEIESNALVGKHTISFTALKQSCPLLNSVYRETMRLVAPMTSARFVLEDTLIADTYLLRKDCVVQIAGGVLHADPDVWGPDAADFNPRRFLYSQNGSKSSADGSVADGKGSQVHPAAFRAFGGGISYCPGRHFAQMEILSLAAVLVCGFDVEPQKGANGVLFDPPRDDKKFPFAVTKPLESLDVRLVRREGMEDLVWELKV</sequence>
<dbReference type="Proteomes" id="UP000799757">
    <property type="component" value="Unassembled WGS sequence"/>
</dbReference>